<name>A0ABV2JWA2_9GAMM</name>
<dbReference type="NCBIfam" id="NF041060">
    <property type="entry name" value="DpdB"/>
    <property type="match status" value="1"/>
</dbReference>
<protein>
    <submittedName>
        <fullName evidence="1">DGQHR domain-containing protein</fullName>
    </submittedName>
</protein>
<gene>
    <name evidence="1" type="ORF">ABIC75_002847</name>
</gene>
<comment type="caution">
    <text evidence="1">The sequence shown here is derived from an EMBL/GenBank/DDBJ whole genome shotgun (WGS) entry which is preliminary data.</text>
</comment>
<accession>A0ABV2JWA2</accession>
<sequence length="360" mass="40409">MTRLKFNALVPDQARNAKVAFFVSTAAEIAKIAKIDRLARTVDGTPSGFQRPQIAGHIREIGDYLLREDAILANPIVLGFVDRASIKKTNTGHELTIDITAGAPGWVVDGQQRFSALREINRPDFQVPVSAFICETEEELRRQFILINNTRPLPKGLIYELLPSVGGLPHRYQSRAEAASLVESLNYRRGSSLRGMIHGQTNPHGIIRDTIVQRVLMNSLSDGALRLYSDDSKLLHTKGVDLISEFFHAVKHVFHDAWNDHTPKTSRLVHGVGIISMGFVMEYLHAATGATKREHFIEPLTALRPVTAWTEGEWEFGPERRRWNSLQNVSSDWKMLAFYMVRNAQRVVEGSRPANSNVRG</sequence>
<evidence type="ECO:0000313" key="2">
    <source>
        <dbReference type="Proteomes" id="UP001549184"/>
    </source>
</evidence>
<reference evidence="1 2" key="1">
    <citation type="submission" date="2024-06" db="EMBL/GenBank/DDBJ databases">
        <title>Sorghum-associated microbial communities from plants grown in Nebraska, USA.</title>
        <authorList>
            <person name="Schachtman D."/>
        </authorList>
    </citation>
    <scope>NUCLEOTIDE SEQUENCE [LARGE SCALE GENOMIC DNA]</scope>
    <source>
        <strain evidence="1 2">1073</strain>
    </source>
</reference>
<dbReference type="CDD" id="cd16413">
    <property type="entry name" value="DGQHR_domain"/>
    <property type="match status" value="1"/>
</dbReference>
<evidence type="ECO:0000313" key="1">
    <source>
        <dbReference type="EMBL" id="MET3653111.1"/>
    </source>
</evidence>
<dbReference type="RefSeq" id="WP_354014508.1">
    <property type="nucleotide sequence ID" value="NZ_JBEPMU010000004.1"/>
</dbReference>
<dbReference type="EMBL" id="JBEPMU010000004">
    <property type="protein sequence ID" value="MET3653111.1"/>
    <property type="molecule type" value="Genomic_DNA"/>
</dbReference>
<dbReference type="InterPro" id="IPR017642">
    <property type="entry name" value="DNA_S_mod_DndB"/>
</dbReference>
<keyword evidence="2" id="KW-1185">Reference proteome</keyword>
<dbReference type="Pfam" id="PF14072">
    <property type="entry name" value="DndB"/>
    <property type="match status" value="1"/>
</dbReference>
<organism evidence="1 2">
    <name type="scientific">Dyella japonica</name>
    <dbReference type="NCBI Taxonomy" id="231455"/>
    <lineage>
        <taxon>Bacteria</taxon>
        <taxon>Pseudomonadati</taxon>
        <taxon>Pseudomonadota</taxon>
        <taxon>Gammaproteobacteria</taxon>
        <taxon>Lysobacterales</taxon>
        <taxon>Rhodanobacteraceae</taxon>
        <taxon>Dyella</taxon>
    </lineage>
</organism>
<dbReference type="InterPro" id="IPR017601">
    <property type="entry name" value="DGQHR-contain_dom"/>
</dbReference>
<proteinExistence type="predicted"/>
<dbReference type="NCBIfam" id="TIGR03187">
    <property type="entry name" value="DGQHR"/>
    <property type="match status" value="1"/>
</dbReference>
<dbReference type="Proteomes" id="UP001549184">
    <property type="component" value="Unassembled WGS sequence"/>
</dbReference>